<reference evidence="4" key="1">
    <citation type="submission" date="2020-10" db="EMBL/GenBank/DDBJ databases">
        <title>Taxonomic study of unclassified bacteria belonging to the class Ktedonobacteria.</title>
        <authorList>
            <person name="Yabe S."/>
            <person name="Wang C.M."/>
            <person name="Zheng Y."/>
            <person name="Sakai Y."/>
            <person name="Cavaletti L."/>
            <person name="Monciardini P."/>
            <person name="Donadio S."/>
        </authorList>
    </citation>
    <scope>NUCLEOTIDE SEQUENCE</scope>
    <source>
        <strain evidence="4">ID150040</strain>
    </source>
</reference>
<feature type="region of interest" description="Disordered" evidence="1">
    <location>
        <begin position="132"/>
        <end position="229"/>
    </location>
</feature>
<evidence type="ECO:0000313" key="4">
    <source>
        <dbReference type="EMBL" id="GHO95231.1"/>
    </source>
</evidence>
<comment type="caution">
    <text evidence="4">The sequence shown here is derived from an EMBL/GenBank/DDBJ whole genome shotgun (WGS) entry which is preliminary data.</text>
</comment>
<keyword evidence="2" id="KW-0812">Transmembrane</keyword>
<sequence length="625" mass="67107">MKQDNGAALFGAGDPRGAAIGVIEAAPEDDRQSILTAILTQEKLKRKQTVVVLPEQSEAFHSPLDFKEFASALQDLQTELVFVLPANSSIIRQVRQSQYQVFLSLENYAQYARQFLNPPPPDEEIATEADKTLPTDQNAPPPVPSDDAPTTPLASPVANEGDEVQEEAKKDDEEGEDEEIPVVPQLVSPVPLRASLFRHPPPPVPQGVAPLPEQDASDNEPSAIQPVPINPRSRRAGRIWTLLALLLLVILLLGGVLGTIGGILPVAVLFPSITSATVTITPDSQTFQQSYQIEAVTTLANHAQRQVQARFLSMTTPPRTKTVAATGTGSYPAQHALGTLTFYNALSEEQKVPEGTVFTDDKGVQVISEEDALIPAALPPEEGIVTIQARALLAGAKGNTFQLTAPRPCCFSGISVKGNDDFHGGRDARNYTYVQQSDIEAATSALTATVLSAGQNALKAQMAPGERVGGDPQCLPDVASNHPAGEQAANVTVTLQITCTSEVYDIQTAQQLAESLFKADVEKRVGPGYAPLDHVATTVNSVQKKDASGTLQLQITAMGAWSYQFQNEQKQTFARLIAGQQANQAVAKLLQQRGVRKAKIDLSLAYNNMLPADPRRIAIIWQSLP</sequence>
<evidence type="ECO:0000313" key="5">
    <source>
        <dbReference type="Proteomes" id="UP000597444"/>
    </source>
</evidence>
<feature type="domain" description="Baseplate protein J-like barrel" evidence="3">
    <location>
        <begin position="340"/>
        <end position="400"/>
    </location>
</feature>
<dbReference type="AlphaFoldDB" id="A0A8J3IIL2"/>
<evidence type="ECO:0000256" key="1">
    <source>
        <dbReference type="SAM" id="MobiDB-lite"/>
    </source>
</evidence>
<accession>A0A8J3IIL2</accession>
<dbReference type="InterPro" id="IPR006949">
    <property type="entry name" value="Barrel_Baseplate_J-like"/>
</dbReference>
<feature type="compositionally biased region" description="Low complexity" evidence="1">
    <location>
        <begin position="181"/>
        <end position="192"/>
    </location>
</feature>
<evidence type="ECO:0000259" key="3">
    <source>
        <dbReference type="Pfam" id="PF04865"/>
    </source>
</evidence>
<gene>
    <name evidence="4" type="ORF">KSF_052790</name>
</gene>
<feature type="transmembrane region" description="Helical" evidence="2">
    <location>
        <begin position="242"/>
        <end position="270"/>
    </location>
</feature>
<keyword evidence="5" id="KW-1185">Reference proteome</keyword>
<dbReference type="Proteomes" id="UP000597444">
    <property type="component" value="Unassembled WGS sequence"/>
</dbReference>
<keyword evidence="2" id="KW-1133">Transmembrane helix</keyword>
<dbReference type="RefSeq" id="WP_220205922.1">
    <property type="nucleotide sequence ID" value="NZ_BNJK01000001.1"/>
</dbReference>
<proteinExistence type="predicted"/>
<organism evidence="4 5">
    <name type="scientific">Reticulibacter mediterranei</name>
    <dbReference type="NCBI Taxonomy" id="2778369"/>
    <lineage>
        <taxon>Bacteria</taxon>
        <taxon>Bacillati</taxon>
        <taxon>Chloroflexota</taxon>
        <taxon>Ktedonobacteria</taxon>
        <taxon>Ktedonobacterales</taxon>
        <taxon>Reticulibacteraceae</taxon>
        <taxon>Reticulibacter</taxon>
    </lineage>
</organism>
<keyword evidence="2" id="KW-0472">Membrane</keyword>
<dbReference type="EMBL" id="BNJK01000001">
    <property type="protein sequence ID" value="GHO95231.1"/>
    <property type="molecule type" value="Genomic_DNA"/>
</dbReference>
<protein>
    <recommendedName>
        <fullName evidence="3">Baseplate protein J-like barrel domain-containing protein</fullName>
    </recommendedName>
</protein>
<evidence type="ECO:0000256" key="2">
    <source>
        <dbReference type="SAM" id="Phobius"/>
    </source>
</evidence>
<name>A0A8J3IIL2_9CHLR</name>
<dbReference type="Pfam" id="PF04865">
    <property type="entry name" value="Baseplate_J"/>
    <property type="match status" value="1"/>
</dbReference>